<evidence type="ECO:0000313" key="3">
    <source>
        <dbReference type="EMBL" id="RVW26084.1"/>
    </source>
</evidence>
<dbReference type="InterPro" id="IPR012337">
    <property type="entry name" value="RNaseH-like_sf"/>
</dbReference>
<evidence type="ECO:0000256" key="1">
    <source>
        <dbReference type="SAM" id="MobiDB-lite"/>
    </source>
</evidence>
<feature type="compositionally biased region" description="Low complexity" evidence="1">
    <location>
        <begin position="204"/>
        <end position="218"/>
    </location>
</feature>
<feature type="domain" description="Integrase catalytic" evidence="2">
    <location>
        <begin position="1"/>
        <end position="108"/>
    </location>
</feature>
<proteinExistence type="predicted"/>
<dbReference type="InterPro" id="IPR039537">
    <property type="entry name" value="Retrotran_Ty1/copia-like"/>
</dbReference>
<dbReference type="AlphaFoldDB" id="A0A438CSA1"/>
<feature type="region of interest" description="Disordered" evidence="1">
    <location>
        <begin position="181"/>
        <end position="222"/>
    </location>
</feature>
<dbReference type="InterPro" id="IPR036397">
    <property type="entry name" value="RNaseH_sf"/>
</dbReference>
<dbReference type="GO" id="GO:0015074">
    <property type="term" value="P:DNA integration"/>
    <property type="evidence" value="ECO:0007669"/>
    <property type="project" value="InterPro"/>
</dbReference>
<dbReference type="Gene3D" id="3.30.420.10">
    <property type="entry name" value="Ribonuclease H-like superfamily/Ribonuclease H"/>
    <property type="match status" value="1"/>
</dbReference>
<organism evidence="3 4">
    <name type="scientific">Vitis vinifera</name>
    <name type="common">Grape</name>
    <dbReference type="NCBI Taxonomy" id="29760"/>
    <lineage>
        <taxon>Eukaryota</taxon>
        <taxon>Viridiplantae</taxon>
        <taxon>Streptophyta</taxon>
        <taxon>Embryophyta</taxon>
        <taxon>Tracheophyta</taxon>
        <taxon>Spermatophyta</taxon>
        <taxon>Magnoliopsida</taxon>
        <taxon>eudicotyledons</taxon>
        <taxon>Gunneridae</taxon>
        <taxon>Pentapetalae</taxon>
        <taxon>rosids</taxon>
        <taxon>Vitales</taxon>
        <taxon>Vitaceae</taxon>
        <taxon>Viteae</taxon>
        <taxon>Vitis</taxon>
    </lineage>
</organism>
<dbReference type="PROSITE" id="PS50994">
    <property type="entry name" value="INTEGRASE"/>
    <property type="match status" value="1"/>
</dbReference>
<dbReference type="GO" id="GO:0003676">
    <property type="term" value="F:nucleic acid binding"/>
    <property type="evidence" value="ECO:0007669"/>
    <property type="project" value="InterPro"/>
</dbReference>
<protein>
    <submittedName>
        <fullName evidence="3">Retrovirus-related Pol polyprotein from transposon TNT 1-94</fullName>
    </submittedName>
</protein>
<reference evidence="3 4" key="1">
    <citation type="journal article" date="2018" name="PLoS Genet.">
        <title>Population sequencing reveals clonal diversity and ancestral inbreeding in the grapevine cultivar Chardonnay.</title>
        <authorList>
            <person name="Roach M.J."/>
            <person name="Johnson D.L."/>
            <person name="Bohlmann J."/>
            <person name="van Vuuren H.J."/>
            <person name="Jones S.J."/>
            <person name="Pretorius I.S."/>
            <person name="Schmidt S.A."/>
            <person name="Borneman A.R."/>
        </authorList>
    </citation>
    <scope>NUCLEOTIDE SEQUENCE [LARGE SCALE GENOMIC DNA]</scope>
    <source>
        <strain evidence="4">cv. Chardonnay</strain>
        <tissue evidence="3">Leaf</tissue>
    </source>
</reference>
<feature type="compositionally biased region" description="Polar residues" evidence="1">
    <location>
        <begin position="181"/>
        <end position="203"/>
    </location>
</feature>
<dbReference type="SUPFAM" id="SSF53098">
    <property type="entry name" value="Ribonuclease H-like"/>
    <property type="match status" value="1"/>
</dbReference>
<name>A0A438CSA1_VITVI</name>
<dbReference type="PANTHER" id="PTHR42648:SF22">
    <property type="entry name" value="REVERSE TRANSCRIPTASE TY1_COPIA-TYPE DOMAIN-CONTAINING PROTEIN"/>
    <property type="match status" value="1"/>
</dbReference>
<dbReference type="PANTHER" id="PTHR42648">
    <property type="entry name" value="TRANSPOSASE, PUTATIVE-RELATED"/>
    <property type="match status" value="1"/>
</dbReference>
<gene>
    <name evidence="3" type="primary">POLX_2492</name>
    <name evidence="3" type="ORF">CK203_116816</name>
</gene>
<dbReference type="InterPro" id="IPR001584">
    <property type="entry name" value="Integrase_cat-core"/>
</dbReference>
<accession>A0A438CSA1</accession>
<comment type="caution">
    <text evidence="3">The sequence shown here is derived from an EMBL/GenBank/DDBJ whole genome shotgun (WGS) entry which is preliminary data.</text>
</comment>
<dbReference type="EMBL" id="QGNW01002041">
    <property type="protein sequence ID" value="RVW26084.1"/>
    <property type="molecule type" value="Genomic_DNA"/>
</dbReference>
<evidence type="ECO:0000259" key="2">
    <source>
        <dbReference type="PROSITE" id="PS50994"/>
    </source>
</evidence>
<evidence type="ECO:0000313" key="4">
    <source>
        <dbReference type="Proteomes" id="UP000288805"/>
    </source>
</evidence>
<dbReference type="Proteomes" id="UP000288805">
    <property type="component" value="Unassembled WGS sequence"/>
</dbReference>
<sequence length="504" mass="56875">MIQNQFQAQIQILRTDNGREYFHFALGTYLMNNGIIHQSSCVDTPQQNGVAEQKNKHLLEVSRSIMFTSNVPKHFWGEVVLTTAYLINKRPSRTLNYQSLCQVLQSYPNSGLISSIPVKVFGCTTFVHIHSNIAPNLTQKLSNVSSLGILQAKKGIKGENGLREYQLLNINTDFLHTSYDSSNPSSSFLPPEIETSSNLQSEPISETIQTSQSSSNTTAEPLLDEVSNDLDLPIALRKGMRSCTKHPIRNFVSYNELSPSYGAFAMKITEVQVPTTIHEALSQSDWKKAVFYEMSALEKTGTWKIVDLPQDKNKDSLKLMELITKRHLPQFQNSILLRVLLSLAANLDWLLNQLDVKNVFLNGDLEKEVYMEIPLASKETMTLTRLESHISFTEAFLWAAKVNNWGKAWDKRLIAAPLVSPEVNLGPLSHFELYIISTPIRLLQDILPNPHPKRSASLLCSPTKTHMAILHPYHLPPKDSFSKTNLQIHLPNKALFQEINFPNT</sequence>